<proteinExistence type="predicted"/>
<gene>
    <name evidence="1" type="ORF">SAMN04489718_2656</name>
</gene>
<dbReference type="STRING" id="995062.SAMN04489718_2656"/>
<dbReference type="InterPro" id="IPR025680">
    <property type="entry name" value="DddI"/>
</dbReference>
<dbReference type="AlphaFoldDB" id="A0A1H1ET65"/>
<organism evidence="1 2">
    <name type="scientific">Actinopolyspora saharensis</name>
    <dbReference type="NCBI Taxonomy" id="995062"/>
    <lineage>
        <taxon>Bacteria</taxon>
        <taxon>Bacillati</taxon>
        <taxon>Actinomycetota</taxon>
        <taxon>Actinomycetes</taxon>
        <taxon>Actinopolysporales</taxon>
        <taxon>Actinopolysporaceae</taxon>
        <taxon>Actinopolyspora</taxon>
    </lineage>
</organism>
<accession>A0A1H1ET65</accession>
<dbReference type="RefSeq" id="WP_092524314.1">
    <property type="nucleotide sequence ID" value="NZ_FNKO01000002.1"/>
</dbReference>
<sequence>MTSIDTRTVITAVFHHLFRYAYTPDETIELIETVLTDPPRPICEIYVWDRPCRSFRDEDGPTFPGNGRVRLACPADQPWVALNYVSFGQSGGALVDSYNPHATEDTPALLFDPEGQLFFPASASLPLDRAREAIAEYCRTGQRPTCVQWQPGQWY</sequence>
<reference evidence="2" key="1">
    <citation type="submission" date="2016-10" db="EMBL/GenBank/DDBJ databases">
        <authorList>
            <person name="Varghese N."/>
            <person name="Submissions S."/>
        </authorList>
    </citation>
    <scope>NUCLEOTIDE SEQUENCE [LARGE SCALE GENOMIC DNA]</scope>
    <source>
        <strain evidence="2">DSM 45459</strain>
    </source>
</reference>
<name>A0A1H1ET65_9ACTN</name>
<evidence type="ECO:0000313" key="2">
    <source>
        <dbReference type="Proteomes" id="UP000199301"/>
    </source>
</evidence>
<keyword evidence="2" id="KW-1185">Reference proteome</keyword>
<dbReference type="Proteomes" id="UP000199301">
    <property type="component" value="Unassembled WGS sequence"/>
</dbReference>
<evidence type="ECO:0000313" key="1">
    <source>
        <dbReference type="EMBL" id="SDQ91306.1"/>
    </source>
</evidence>
<dbReference type="Pfam" id="PF14430">
    <property type="entry name" value="Imm1"/>
    <property type="match status" value="1"/>
</dbReference>
<protein>
    <submittedName>
        <fullName evidence="1">Immunity protein Imm1</fullName>
    </submittedName>
</protein>
<dbReference type="EMBL" id="FNKO01000002">
    <property type="protein sequence ID" value="SDQ91306.1"/>
    <property type="molecule type" value="Genomic_DNA"/>
</dbReference>
<dbReference type="OrthoDB" id="5186484at2"/>